<evidence type="ECO:0000256" key="10">
    <source>
        <dbReference type="ARBA" id="ARBA00046332"/>
    </source>
</evidence>
<evidence type="ECO:0000256" key="4">
    <source>
        <dbReference type="ARBA" id="ARBA00022982"/>
    </source>
</evidence>
<organism evidence="12 13">
    <name type="scientific">Kosakonia oryziphila</name>
    <dbReference type="NCBI Taxonomy" id="1005667"/>
    <lineage>
        <taxon>Bacteria</taxon>
        <taxon>Pseudomonadati</taxon>
        <taxon>Pseudomonadota</taxon>
        <taxon>Gammaproteobacteria</taxon>
        <taxon>Enterobacterales</taxon>
        <taxon>Enterobacteriaceae</taxon>
        <taxon>Kosakonia</taxon>
    </lineage>
</organism>
<dbReference type="PANTHER" id="PTHR37424:SF1">
    <property type="entry name" value="BACTERIOFERRITIN-ASSOCIATED FERREDOXIN"/>
    <property type="match status" value="1"/>
</dbReference>
<dbReference type="InterPro" id="IPR052371">
    <property type="entry name" value="BFD-associated_ferredoxin"/>
</dbReference>
<keyword evidence="4" id="KW-0249">Electron transport</keyword>
<accession>A0A1C4GMK7</accession>
<evidence type="ECO:0000256" key="2">
    <source>
        <dbReference type="ARBA" id="ARBA00022714"/>
    </source>
</evidence>
<dbReference type="Pfam" id="PF04324">
    <property type="entry name" value="Fer2_BFD"/>
    <property type="match status" value="1"/>
</dbReference>
<comment type="cofactor">
    <cofactor evidence="7">
        <name>[2Fe-2S] cluster</name>
        <dbReference type="ChEBI" id="CHEBI:190135"/>
    </cofactor>
</comment>
<evidence type="ECO:0000256" key="7">
    <source>
        <dbReference type="ARBA" id="ARBA00034078"/>
    </source>
</evidence>
<dbReference type="InterPro" id="IPR007419">
    <property type="entry name" value="BFD-like_2Fe2S-bd_dom"/>
</dbReference>
<keyword evidence="6" id="KW-0411">Iron-sulfur</keyword>
<comment type="function">
    <text evidence="9">Required for mobilization of iron from the bacterioferritin (BFR) complex.</text>
</comment>
<evidence type="ECO:0000256" key="8">
    <source>
        <dbReference type="ARBA" id="ARBA00039386"/>
    </source>
</evidence>
<dbReference type="EMBL" id="FMBC01000088">
    <property type="protein sequence ID" value="SCC69417.1"/>
    <property type="molecule type" value="Genomic_DNA"/>
</dbReference>
<evidence type="ECO:0000256" key="9">
    <source>
        <dbReference type="ARBA" id="ARBA00046130"/>
    </source>
</evidence>
<feature type="domain" description="BFD-like [2Fe-2S]-binding" evidence="11">
    <location>
        <begin position="2"/>
        <end position="51"/>
    </location>
</feature>
<evidence type="ECO:0000256" key="6">
    <source>
        <dbReference type="ARBA" id="ARBA00023014"/>
    </source>
</evidence>
<protein>
    <recommendedName>
        <fullName evidence="8">Bacterioferritin-associated ferredoxin</fullName>
    </recommendedName>
</protein>
<dbReference type="CDD" id="cd19945">
    <property type="entry name" value="Fer2_BFD"/>
    <property type="match status" value="1"/>
</dbReference>
<sequence>MYICLCNGVSDKKIRQAVRQFSPQSFQQLRKFIPVGNQCGKCIRATRDIMQDELRQLPEFKDIA</sequence>
<proteinExistence type="inferred from homology"/>
<dbReference type="RefSeq" id="WP_090138939.1">
    <property type="nucleotide sequence ID" value="NZ_FMBC01000088.1"/>
</dbReference>
<dbReference type="AlphaFoldDB" id="A0A1C4GMK7"/>
<dbReference type="PANTHER" id="PTHR37424">
    <property type="entry name" value="BACTERIOFERRITIN-ASSOCIATED FERREDOXIN"/>
    <property type="match status" value="1"/>
</dbReference>
<evidence type="ECO:0000256" key="1">
    <source>
        <dbReference type="ARBA" id="ARBA00022448"/>
    </source>
</evidence>
<keyword evidence="3" id="KW-0479">Metal-binding</keyword>
<keyword evidence="13" id="KW-1185">Reference proteome</keyword>
<keyword evidence="5" id="KW-0408">Iron</keyword>
<evidence type="ECO:0000313" key="13">
    <source>
        <dbReference type="Proteomes" id="UP000198515"/>
    </source>
</evidence>
<evidence type="ECO:0000313" key="12">
    <source>
        <dbReference type="EMBL" id="SCC69417.1"/>
    </source>
</evidence>
<evidence type="ECO:0000256" key="5">
    <source>
        <dbReference type="ARBA" id="ARBA00023004"/>
    </source>
</evidence>
<dbReference type="GO" id="GO:0051537">
    <property type="term" value="F:2 iron, 2 sulfur cluster binding"/>
    <property type="evidence" value="ECO:0007669"/>
    <property type="project" value="UniProtKB-KW"/>
</dbReference>
<reference evidence="13" key="1">
    <citation type="submission" date="2016-08" db="EMBL/GenBank/DDBJ databases">
        <authorList>
            <person name="Varghese N."/>
            <person name="Submissions Spin"/>
        </authorList>
    </citation>
    <scope>NUCLEOTIDE SEQUENCE [LARGE SCALE GENOMIC DNA]</scope>
    <source>
        <strain evidence="13">REICA_142</strain>
    </source>
</reference>
<keyword evidence="1" id="KW-0813">Transport</keyword>
<dbReference type="OrthoDB" id="9815350at2"/>
<evidence type="ECO:0000256" key="3">
    <source>
        <dbReference type="ARBA" id="ARBA00022723"/>
    </source>
</evidence>
<dbReference type="GO" id="GO:0046872">
    <property type="term" value="F:metal ion binding"/>
    <property type="evidence" value="ECO:0007669"/>
    <property type="project" value="UniProtKB-KW"/>
</dbReference>
<evidence type="ECO:0000259" key="11">
    <source>
        <dbReference type="Pfam" id="PF04324"/>
    </source>
</evidence>
<name>A0A1C4GMK7_9ENTR</name>
<comment type="similarity">
    <text evidence="10">Belongs to the Bfd family.</text>
</comment>
<dbReference type="Proteomes" id="UP000198515">
    <property type="component" value="Unassembled WGS sequence"/>
</dbReference>
<dbReference type="Gene3D" id="1.10.10.1100">
    <property type="entry name" value="BFD-like [2Fe-2S]-binding domain"/>
    <property type="match status" value="1"/>
</dbReference>
<dbReference type="NCBIfam" id="NF007803">
    <property type="entry name" value="PRK10509.1"/>
    <property type="match status" value="1"/>
</dbReference>
<gene>
    <name evidence="12" type="ORF">GA0061070_10885</name>
</gene>
<dbReference type="InterPro" id="IPR041854">
    <property type="entry name" value="BFD-like_2Fe2S-bd_dom_sf"/>
</dbReference>
<keyword evidence="2" id="KW-0001">2Fe-2S</keyword>